<organism evidence="1 2">
    <name type="scientific">Fasciolopsis buskii</name>
    <dbReference type="NCBI Taxonomy" id="27845"/>
    <lineage>
        <taxon>Eukaryota</taxon>
        <taxon>Metazoa</taxon>
        <taxon>Spiralia</taxon>
        <taxon>Lophotrochozoa</taxon>
        <taxon>Platyhelminthes</taxon>
        <taxon>Trematoda</taxon>
        <taxon>Digenea</taxon>
        <taxon>Plagiorchiida</taxon>
        <taxon>Echinostomata</taxon>
        <taxon>Echinostomatoidea</taxon>
        <taxon>Fasciolidae</taxon>
        <taxon>Fasciolopsis</taxon>
    </lineage>
</organism>
<dbReference type="Proteomes" id="UP000728185">
    <property type="component" value="Unassembled WGS sequence"/>
</dbReference>
<protein>
    <submittedName>
        <fullName evidence="1">Uncharacterized protein</fullName>
    </submittedName>
</protein>
<dbReference type="EMBL" id="LUCM01005623">
    <property type="protein sequence ID" value="KAA0192541.1"/>
    <property type="molecule type" value="Genomic_DNA"/>
</dbReference>
<sequence>MTEDADSSGATPSDAKTHTSEPAYGLVGTGMVQLVSDIVTCGSNVTPLAASSVPSVTVESRSYWEQLKSNTIRTLDPEAHQSDSAEKGALATTTDCLMCPLCCLLENCLFYLMYWMGLTEMLKILLIAYKMQLLNSIWGEIILREYLRCYHCSEGNNALQAIVFKSPAHYNQEMVSIPCGCPLLSCYVHLANHAK</sequence>
<evidence type="ECO:0000313" key="1">
    <source>
        <dbReference type="EMBL" id="KAA0192541.1"/>
    </source>
</evidence>
<reference evidence="1" key="1">
    <citation type="submission" date="2019-05" db="EMBL/GenBank/DDBJ databases">
        <title>Annotation for the trematode Fasciolopsis buski.</title>
        <authorList>
            <person name="Choi Y.-J."/>
        </authorList>
    </citation>
    <scope>NUCLEOTIDE SEQUENCE</scope>
    <source>
        <strain evidence="1">HT</strain>
        <tissue evidence="1">Whole worm</tissue>
    </source>
</reference>
<comment type="caution">
    <text evidence="1">The sequence shown here is derived from an EMBL/GenBank/DDBJ whole genome shotgun (WGS) entry which is preliminary data.</text>
</comment>
<keyword evidence="2" id="KW-1185">Reference proteome</keyword>
<dbReference type="AlphaFoldDB" id="A0A8E0RW05"/>
<accession>A0A8E0RW05</accession>
<proteinExistence type="predicted"/>
<evidence type="ECO:0000313" key="2">
    <source>
        <dbReference type="Proteomes" id="UP000728185"/>
    </source>
</evidence>
<name>A0A8E0RW05_9TREM</name>
<gene>
    <name evidence="1" type="ORF">FBUS_06608</name>
</gene>